<evidence type="ECO:0000256" key="2">
    <source>
        <dbReference type="ARBA" id="ARBA00022490"/>
    </source>
</evidence>
<dbReference type="GO" id="GO:0005737">
    <property type="term" value="C:cytoplasm"/>
    <property type="evidence" value="ECO:0007669"/>
    <property type="project" value="UniProtKB-SubCell"/>
</dbReference>
<comment type="cofactor">
    <cofactor evidence="11">
        <name>Mg(2+)</name>
        <dbReference type="ChEBI" id="CHEBI:18420"/>
    </cofactor>
</comment>
<feature type="domain" description="FMN-dependent dehydrogenase" evidence="12">
    <location>
        <begin position="177"/>
        <end position="334"/>
    </location>
</feature>
<evidence type="ECO:0000256" key="7">
    <source>
        <dbReference type="ARBA" id="ARBA00022857"/>
    </source>
</evidence>
<keyword evidence="9 11" id="KW-0413">Isomerase</keyword>
<dbReference type="PANTHER" id="PTHR43665:SF1">
    <property type="entry name" value="ISOPENTENYL-DIPHOSPHATE DELTA-ISOMERASE"/>
    <property type="match status" value="1"/>
</dbReference>
<sequence length="342" mass="37207">MSDQINDRKIEHIRAIEKDPATDRDGRYFDRIHLTHRALPDLDLAAVDPAVEFLGKRLSFPLLISSMTGGDHELVRKINRHLAEAAEHCGVALAVGSQRVMIDQPGARASFELRQFAPSTVLIGNVGAVQLNYGFGIEQCQAAVDILGADGLYLHLNPLQEAVQPEGDTNFAGIATRIGEICRELSVPVLLKEVGCGLSPEDIAAGYAQGVRHFDLAGSGGTSWSRIEHHRRDDGSDIGLRFQDWGLPTPLALERAEPWQDRVKLIASGGLRDGLDMAKSVILGASLCGLAAPFLRPATESTEAVIVEIERLKREFVTAMFLLGVADVASLRNNRALILDER</sequence>
<dbReference type="PIRSF" id="PIRSF003314">
    <property type="entry name" value="IPP_isomerase"/>
    <property type="match status" value="1"/>
</dbReference>
<dbReference type="EMBL" id="FNVQ01000002">
    <property type="protein sequence ID" value="SEG52140.1"/>
    <property type="molecule type" value="Genomic_DNA"/>
</dbReference>
<dbReference type="GO" id="GO:0008299">
    <property type="term" value="P:isoprenoid biosynthetic process"/>
    <property type="evidence" value="ECO:0007669"/>
    <property type="project" value="UniProtKB-UniRule"/>
</dbReference>
<comment type="cofactor">
    <cofactor evidence="1 11">
        <name>FMN</name>
        <dbReference type="ChEBI" id="CHEBI:58210"/>
    </cofactor>
</comment>
<feature type="binding site" evidence="11">
    <location>
        <position position="161"/>
    </location>
    <ligand>
        <name>Mg(2+)</name>
        <dbReference type="ChEBI" id="CHEBI:18420"/>
    </ligand>
</feature>
<keyword evidence="2 11" id="KW-0963">Cytoplasm</keyword>
<keyword evidence="5 11" id="KW-0479">Metal-binding</keyword>
<feature type="binding site" evidence="11">
    <location>
        <position position="222"/>
    </location>
    <ligand>
        <name>FMN</name>
        <dbReference type="ChEBI" id="CHEBI:58210"/>
    </ligand>
</feature>
<accession>A0A1H6AV66</accession>
<comment type="cofactor">
    <cofactor evidence="11">
        <name>NADPH</name>
        <dbReference type="ChEBI" id="CHEBI:57783"/>
    </cofactor>
</comment>
<dbReference type="GO" id="GO:0004452">
    <property type="term" value="F:isopentenyl-diphosphate delta-isomerase activity"/>
    <property type="evidence" value="ECO:0007669"/>
    <property type="project" value="UniProtKB-UniRule"/>
</dbReference>
<dbReference type="Pfam" id="PF01070">
    <property type="entry name" value="FMN_dh"/>
    <property type="match status" value="2"/>
</dbReference>
<comment type="caution">
    <text evidence="11">Lacks conserved residue(s) required for the propagation of feature annotation.</text>
</comment>
<evidence type="ECO:0000256" key="8">
    <source>
        <dbReference type="ARBA" id="ARBA00023229"/>
    </source>
</evidence>
<feature type="binding site" evidence="11">
    <location>
        <position position="125"/>
    </location>
    <ligand>
        <name>FMN</name>
        <dbReference type="ChEBI" id="CHEBI:58210"/>
    </ligand>
</feature>
<evidence type="ECO:0000259" key="12">
    <source>
        <dbReference type="Pfam" id="PF01070"/>
    </source>
</evidence>
<dbReference type="GO" id="GO:0010181">
    <property type="term" value="F:FMN binding"/>
    <property type="evidence" value="ECO:0007669"/>
    <property type="project" value="UniProtKB-UniRule"/>
</dbReference>
<feature type="binding site" evidence="11">
    <location>
        <begin position="97"/>
        <end position="99"/>
    </location>
    <ligand>
        <name>substrate</name>
    </ligand>
</feature>
<keyword evidence="7 11" id="KW-0521">NADP</keyword>
<keyword evidence="4 11" id="KW-0288">FMN</keyword>
<keyword evidence="14" id="KW-1185">Reference proteome</keyword>
<dbReference type="GO" id="GO:0000287">
    <property type="term" value="F:magnesium ion binding"/>
    <property type="evidence" value="ECO:0007669"/>
    <property type="project" value="UniProtKB-UniRule"/>
</dbReference>
<feature type="binding site" evidence="11">
    <location>
        <position position="160"/>
    </location>
    <ligand>
        <name>substrate</name>
    </ligand>
</feature>
<dbReference type="GO" id="GO:0016491">
    <property type="term" value="F:oxidoreductase activity"/>
    <property type="evidence" value="ECO:0007669"/>
    <property type="project" value="InterPro"/>
</dbReference>
<dbReference type="NCBIfam" id="TIGR02151">
    <property type="entry name" value="IPP_isom_2"/>
    <property type="match status" value="1"/>
</dbReference>
<keyword evidence="8 11" id="KW-0414">Isoprene biosynthesis</keyword>
<organism evidence="13 14">
    <name type="scientific">Marinobacterium lutimaris</name>
    <dbReference type="NCBI Taxonomy" id="568106"/>
    <lineage>
        <taxon>Bacteria</taxon>
        <taxon>Pseudomonadati</taxon>
        <taxon>Pseudomonadota</taxon>
        <taxon>Gammaproteobacteria</taxon>
        <taxon>Oceanospirillales</taxon>
        <taxon>Oceanospirillaceae</taxon>
        <taxon>Marinobacterium</taxon>
    </lineage>
</organism>
<dbReference type="RefSeq" id="WP_104003325.1">
    <property type="nucleotide sequence ID" value="NZ_FNVQ01000002.1"/>
</dbReference>
<feature type="binding site" evidence="11">
    <location>
        <begin position="8"/>
        <end position="9"/>
    </location>
    <ligand>
        <name>substrate</name>
    </ligand>
</feature>
<evidence type="ECO:0000256" key="4">
    <source>
        <dbReference type="ARBA" id="ARBA00022643"/>
    </source>
</evidence>
<evidence type="ECO:0000313" key="13">
    <source>
        <dbReference type="EMBL" id="SEG52140.1"/>
    </source>
</evidence>
<dbReference type="InterPro" id="IPR013785">
    <property type="entry name" value="Aldolase_TIM"/>
</dbReference>
<feature type="binding site" evidence="11">
    <location>
        <position position="97"/>
    </location>
    <ligand>
        <name>FMN</name>
        <dbReference type="ChEBI" id="CHEBI:58210"/>
    </ligand>
</feature>
<comment type="function">
    <text evidence="11">Involved in the biosynthesis of isoprenoids. Catalyzes the 1,3-allylic rearrangement of the homoallylic substrate isopentenyl (IPP) to its allylic isomer, dimethylallyl diphosphate (DMAPP).</text>
</comment>
<protein>
    <recommendedName>
        <fullName evidence="11">Isopentenyl-diphosphate delta-isomerase</fullName>
        <shortName evidence="11">IPP isomerase</shortName>
        <ecNumber evidence="11">5.3.3.2</ecNumber>
    </recommendedName>
    <alternativeName>
        <fullName evidence="11">Isopentenyl diphosphate:dimethylallyl diphosphate isomerase</fullName>
    </alternativeName>
    <alternativeName>
        <fullName evidence="11">Isopentenyl pyrophosphate isomerase</fullName>
    </alternativeName>
    <alternativeName>
        <fullName evidence="11">Type 2 isopentenyl diphosphate isomerase</fullName>
        <shortName evidence="11">IDI-2</shortName>
    </alternativeName>
</protein>
<comment type="similarity">
    <text evidence="11">Belongs to the IPP isomerase type 2 family.</text>
</comment>
<comment type="catalytic activity">
    <reaction evidence="11">
        <text>isopentenyl diphosphate = dimethylallyl diphosphate</text>
        <dbReference type="Rhea" id="RHEA:23284"/>
        <dbReference type="ChEBI" id="CHEBI:57623"/>
        <dbReference type="ChEBI" id="CHEBI:128769"/>
        <dbReference type="EC" id="5.3.3.2"/>
    </reaction>
</comment>
<evidence type="ECO:0000313" key="14">
    <source>
        <dbReference type="Proteomes" id="UP000236745"/>
    </source>
</evidence>
<feature type="domain" description="FMN-dependent dehydrogenase" evidence="12">
    <location>
        <begin position="8"/>
        <end position="97"/>
    </location>
</feature>
<dbReference type="Gene3D" id="3.20.20.70">
    <property type="entry name" value="Aldolase class I"/>
    <property type="match status" value="1"/>
</dbReference>
<evidence type="ECO:0000256" key="1">
    <source>
        <dbReference type="ARBA" id="ARBA00001917"/>
    </source>
</evidence>
<dbReference type="AlphaFoldDB" id="A0A1H6AV66"/>
<keyword evidence="6 11" id="KW-0460">Magnesium</keyword>
<dbReference type="EC" id="5.3.3.2" evidence="11"/>
<keyword evidence="3 11" id="KW-0285">Flavoprotein</keyword>
<name>A0A1H6AV66_9GAMM</name>
<evidence type="ECO:0000256" key="10">
    <source>
        <dbReference type="ARBA" id="ARBA00025810"/>
    </source>
</evidence>
<evidence type="ECO:0000256" key="9">
    <source>
        <dbReference type="ARBA" id="ARBA00023235"/>
    </source>
</evidence>
<dbReference type="OrthoDB" id="9795032at2"/>
<dbReference type="HAMAP" id="MF_00354">
    <property type="entry name" value="Idi_2"/>
    <property type="match status" value="1"/>
</dbReference>
<dbReference type="SUPFAM" id="SSF51395">
    <property type="entry name" value="FMN-linked oxidoreductases"/>
    <property type="match status" value="1"/>
</dbReference>
<dbReference type="PANTHER" id="PTHR43665">
    <property type="entry name" value="ISOPENTENYL-DIPHOSPHATE DELTA-ISOMERASE"/>
    <property type="match status" value="1"/>
</dbReference>
<dbReference type="InterPro" id="IPR011179">
    <property type="entry name" value="IPdP_isomerase"/>
</dbReference>
<feature type="binding site" evidence="11">
    <location>
        <position position="192"/>
    </location>
    <ligand>
        <name>FMN</name>
        <dbReference type="ChEBI" id="CHEBI:58210"/>
    </ligand>
</feature>
<gene>
    <name evidence="11" type="primary">fni</name>
    <name evidence="13" type="ORF">SAMN05444390_102219</name>
</gene>
<comment type="subunit">
    <text evidence="10 11">Homooctamer. Dimer of tetramers.</text>
</comment>
<dbReference type="Proteomes" id="UP000236745">
    <property type="component" value="Unassembled WGS sequence"/>
</dbReference>
<feature type="binding site" evidence="11">
    <location>
        <begin position="270"/>
        <end position="272"/>
    </location>
    <ligand>
        <name>FMN</name>
        <dbReference type="ChEBI" id="CHEBI:58210"/>
    </ligand>
</feature>
<reference evidence="13 14" key="1">
    <citation type="submission" date="2016-10" db="EMBL/GenBank/DDBJ databases">
        <authorList>
            <person name="de Groot N.N."/>
        </authorList>
    </citation>
    <scope>NUCLEOTIDE SEQUENCE [LARGE SCALE GENOMIC DNA]</scope>
    <source>
        <strain evidence="13 14">DSM 22012</strain>
    </source>
</reference>
<evidence type="ECO:0000256" key="3">
    <source>
        <dbReference type="ARBA" id="ARBA00022630"/>
    </source>
</evidence>
<dbReference type="CDD" id="cd02811">
    <property type="entry name" value="IDI-2_FMN"/>
    <property type="match status" value="1"/>
</dbReference>
<dbReference type="GO" id="GO:0070402">
    <property type="term" value="F:NADPH binding"/>
    <property type="evidence" value="ECO:0007669"/>
    <property type="project" value="UniProtKB-UniRule"/>
</dbReference>
<comment type="subcellular location">
    <subcellularLocation>
        <location evidence="11">Cytoplasm</location>
    </subcellularLocation>
</comment>
<dbReference type="InterPro" id="IPR000262">
    <property type="entry name" value="FMN-dep_DH"/>
</dbReference>
<evidence type="ECO:0000256" key="5">
    <source>
        <dbReference type="ARBA" id="ARBA00022723"/>
    </source>
</evidence>
<feature type="binding site" evidence="11">
    <location>
        <begin position="291"/>
        <end position="292"/>
    </location>
    <ligand>
        <name>FMN</name>
        <dbReference type="ChEBI" id="CHEBI:58210"/>
    </ligand>
</feature>
<proteinExistence type="inferred from homology"/>
<evidence type="ECO:0000256" key="6">
    <source>
        <dbReference type="ARBA" id="ARBA00022842"/>
    </source>
</evidence>
<feature type="binding site" evidence="11">
    <location>
        <position position="65"/>
    </location>
    <ligand>
        <name>FMN</name>
        <dbReference type="ChEBI" id="CHEBI:58210"/>
    </ligand>
</feature>
<evidence type="ECO:0000256" key="11">
    <source>
        <dbReference type="HAMAP-Rule" id="MF_00354"/>
    </source>
</evidence>
<feature type="binding site" evidence="11">
    <location>
        <begin position="66"/>
        <end position="68"/>
    </location>
    <ligand>
        <name>FMN</name>
        <dbReference type="ChEBI" id="CHEBI:58210"/>
    </ligand>
</feature>